<evidence type="ECO:0000313" key="3">
    <source>
        <dbReference type="Proteomes" id="UP000649617"/>
    </source>
</evidence>
<dbReference type="OrthoDB" id="10469280at2759"/>
<protein>
    <submittedName>
        <fullName evidence="2">Scn11a protein</fullName>
    </submittedName>
</protein>
<name>A0A812IXV8_SYMPI</name>
<accession>A0A812IXV8</accession>
<reference evidence="2" key="1">
    <citation type="submission" date="2021-02" db="EMBL/GenBank/DDBJ databases">
        <authorList>
            <person name="Dougan E. K."/>
            <person name="Rhodes N."/>
            <person name="Thang M."/>
            <person name="Chan C."/>
        </authorList>
    </citation>
    <scope>NUCLEOTIDE SEQUENCE</scope>
</reference>
<proteinExistence type="predicted"/>
<evidence type="ECO:0000313" key="2">
    <source>
        <dbReference type="EMBL" id="CAE7188042.1"/>
    </source>
</evidence>
<keyword evidence="3" id="KW-1185">Reference proteome</keyword>
<evidence type="ECO:0000256" key="1">
    <source>
        <dbReference type="SAM" id="Phobius"/>
    </source>
</evidence>
<gene>
    <name evidence="2" type="primary">Scn11a</name>
    <name evidence="2" type="ORF">SPIL2461_LOCUS1357</name>
</gene>
<feature type="non-terminal residue" evidence="2">
    <location>
        <position position="72"/>
    </location>
</feature>
<feature type="transmembrane region" description="Helical" evidence="1">
    <location>
        <begin position="20"/>
        <end position="39"/>
    </location>
</feature>
<keyword evidence="1" id="KW-0812">Transmembrane</keyword>
<keyword evidence="1" id="KW-1133">Transmembrane helix</keyword>
<comment type="caution">
    <text evidence="2">The sequence shown here is derived from an EMBL/GenBank/DDBJ whole genome shotgun (WGS) entry which is preliminary data.</text>
</comment>
<dbReference type="AlphaFoldDB" id="A0A812IXV8"/>
<keyword evidence="1" id="KW-0472">Membrane</keyword>
<dbReference type="EMBL" id="CAJNIZ010001303">
    <property type="protein sequence ID" value="CAE7188042.1"/>
    <property type="molecule type" value="Genomic_DNA"/>
</dbReference>
<feature type="non-terminal residue" evidence="2">
    <location>
        <position position="1"/>
    </location>
</feature>
<dbReference type="Proteomes" id="UP000649617">
    <property type="component" value="Unassembled WGS sequence"/>
</dbReference>
<organism evidence="2 3">
    <name type="scientific">Symbiodinium pilosum</name>
    <name type="common">Dinoflagellate</name>
    <dbReference type="NCBI Taxonomy" id="2952"/>
    <lineage>
        <taxon>Eukaryota</taxon>
        <taxon>Sar</taxon>
        <taxon>Alveolata</taxon>
        <taxon>Dinophyceae</taxon>
        <taxon>Suessiales</taxon>
        <taxon>Symbiodiniaceae</taxon>
        <taxon>Symbiodinium</taxon>
    </lineage>
</organism>
<sequence>IQEFDALFLMTTAIRSSVTVLGWTMALLFICQLLFALVVQQILFGFYFDPSAANQEGQHRVYEYFGTFTRSL</sequence>